<organism evidence="1 2">
    <name type="scientific">Catellatospora bangladeshensis</name>
    <dbReference type="NCBI Taxonomy" id="310355"/>
    <lineage>
        <taxon>Bacteria</taxon>
        <taxon>Bacillati</taxon>
        <taxon>Actinomycetota</taxon>
        <taxon>Actinomycetes</taxon>
        <taxon>Micromonosporales</taxon>
        <taxon>Micromonosporaceae</taxon>
        <taxon>Catellatospora</taxon>
    </lineage>
</organism>
<sequence>MRDYDEVVEIVYAWQQDTGEGVPARDLSDEDLYRELAALYRTRLDSLRHASDQALTRHTTRTVELETDYVRRFPDREINPDRLRSGARTRS</sequence>
<accession>A0A8J3JDH4</accession>
<dbReference type="RefSeq" id="WP_239125345.1">
    <property type="nucleotide sequence ID" value="NZ_BONF01000001.1"/>
</dbReference>
<gene>
    <name evidence="1" type="ORF">Cba03nite_00100</name>
</gene>
<protein>
    <submittedName>
        <fullName evidence="1">Uncharacterized protein</fullName>
    </submittedName>
</protein>
<evidence type="ECO:0000313" key="1">
    <source>
        <dbReference type="EMBL" id="GIF78661.1"/>
    </source>
</evidence>
<dbReference type="EMBL" id="BONF01000001">
    <property type="protein sequence ID" value="GIF78661.1"/>
    <property type="molecule type" value="Genomic_DNA"/>
</dbReference>
<comment type="caution">
    <text evidence="1">The sequence shown here is derived from an EMBL/GenBank/DDBJ whole genome shotgun (WGS) entry which is preliminary data.</text>
</comment>
<dbReference type="Proteomes" id="UP000601223">
    <property type="component" value="Unassembled WGS sequence"/>
</dbReference>
<dbReference type="Pfam" id="PF19655">
    <property type="entry name" value="DUF6158"/>
    <property type="match status" value="1"/>
</dbReference>
<keyword evidence="2" id="KW-1185">Reference proteome</keyword>
<dbReference type="AlphaFoldDB" id="A0A8J3JDH4"/>
<name>A0A8J3JDH4_9ACTN</name>
<reference evidence="1 2" key="1">
    <citation type="submission" date="2021-01" db="EMBL/GenBank/DDBJ databases">
        <title>Whole genome shotgun sequence of Catellatospora bangladeshensis NBRC 107357.</title>
        <authorList>
            <person name="Komaki H."/>
            <person name="Tamura T."/>
        </authorList>
    </citation>
    <scope>NUCLEOTIDE SEQUENCE [LARGE SCALE GENOMIC DNA]</scope>
    <source>
        <strain evidence="1 2">NBRC 107357</strain>
    </source>
</reference>
<proteinExistence type="predicted"/>
<dbReference type="InterPro" id="IPR046156">
    <property type="entry name" value="DUF6158"/>
</dbReference>
<evidence type="ECO:0000313" key="2">
    <source>
        <dbReference type="Proteomes" id="UP000601223"/>
    </source>
</evidence>